<dbReference type="SUPFAM" id="SSF52151">
    <property type="entry name" value="FabD/lysophospholipase-like"/>
    <property type="match status" value="1"/>
</dbReference>
<proteinExistence type="predicted"/>
<keyword evidence="5" id="KW-0012">Acyltransferase</keyword>
<dbReference type="EMBL" id="PENI01000019">
    <property type="protein sequence ID" value="RMB82962.1"/>
    <property type="molecule type" value="Genomic_DNA"/>
</dbReference>
<dbReference type="GO" id="GO:0006633">
    <property type="term" value="P:fatty acid biosynthetic process"/>
    <property type="evidence" value="ECO:0007669"/>
    <property type="project" value="TreeGrafter"/>
</dbReference>
<dbReference type="InterPro" id="IPR016036">
    <property type="entry name" value="Malonyl_transacylase_ACP-bd"/>
</dbReference>
<feature type="domain" description="Malonyl-CoA:ACP transacylase (MAT)" evidence="4">
    <location>
        <begin position="10"/>
        <end position="303"/>
    </location>
</feature>
<feature type="region of interest" description="Disordered" evidence="3">
    <location>
        <begin position="340"/>
        <end position="360"/>
    </location>
</feature>
<dbReference type="PANTHER" id="PTHR43775">
    <property type="entry name" value="FATTY ACID SYNTHASE"/>
    <property type="match status" value="1"/>
</dbReference>
<dbReference type="AlphaFoldDB" id="A0A3M0I409"/>
<name>A0A3M0I409_9ACTN</name>
<organism evidence="5 6">
    <name type="scientific">Streptomyces shenzhenensis</name>
    <dbReference type="NCBI Taxonomy" id="943815"/>
    <lineage>
        <taxon>Bacteria</taxon>
        <taxon>Bacillati</taxon>
        <taxon>Actinomycetota</taxon>
        <taxon>Actinomycetes</taxon>
        <taxon>Kitasatosporales</taxon>
        <taxon>Streptomycetaceae</taxon>
        <taxon>Streptomyces</taxon>
    </lineage>
</organism>
<dbReference type="Gene3D" id="3.40.366.10">
    <property type="entry name" value="Malonyl-Coenzyme A Acyl Carrier Protein, domain 2"/>
    <property type="match status" value="1"/>
</dbReference>
<comment type="caution">
    <text evidence="5">The sequence shown here is derived from an EMBL/GenBank/DDBJ whole genome shotgun (WGS) entry which is preliminary data.</text>
</comment>
<reference evidence="5 6" key="1">
    <citation type="submission" date="2017-11" db="EMBL/GenBank/DDBJ databases">
        <title>Draft genome of actinobacteria isolated from guarana (Paullinia cupana (Mart.) Ducke.</title>
        <authorList>
            <person name="Siqueira K.A."/>
            <person name="Liotti R.G."/>
            <person name="Mendes T.A.O."/>
            <person name="Soares M.A."/>
        </authorList>
    </citation>
    <scope>NUCLEOTIDE SEQUENCE [LARGE SCALE GENOMIC DNA]</scope>
    <source>
        <strain evidence="5 6">193</strain>
    </source>
</reference>
<dbReference type="GO" id="GO:0071770">
    <property type="term" value="P:DIM/DIP cell wall layer assembly"/>
    <property type="evidence" value="ECO:0007669"/>
    <property type="project" value="TreeGrafter"/>
</dbReference>
<dbReference type="SUPFAM" id="SSF55048">
    <property type="entry name" value="Probable ACP-binding domain of malonyl-CoA ACP transacylase"/>
    <property type="match status" value="1"/>
</dbReference>
<dbReference type="RefSeq" id="WP_121892326.1">
    <property type="nucleotide sequence ID" value="NZ_PENI01000019.1"/>
</dbReference>
<evidence type="ECO:0000256" key="3">
    <source>
        <dbReference type="SAM" id="MobiDB-lite"/>
    </source>
</evidence>
<keyword evidence="2" id="KW-0597">Phosphoprotein</keyword>
<dbReference type="Pfam" id="PF00698">
    <property type="entry name" value="Acyl_transf_1"/>
    <property type="match status" value="1"/>
</dbReference>
<dbReference type="Gene3D" id="3.30.70.3290">
    <property type="match status" value="1"/>
</dbReference>
<dbReference type="PANTHER" id="PTHR43775:SF37">
    <property type="entry name" value="SI:DKEY-61P9.11"/>
    <property type="match status" value="1"/>
</dbReference>
<evidence type="ECO:0000256" key="1">
    <source>
        <dbReference type="ARBA" id="ARBA00022450"/>
    </source>
</evidence>
<dbReference type="GO" id="GO:0005886">
    <property type="term" value="C:plasma membrane"/>
    <property type="evidence" value="ECO:0007669"/>
    <property type="project" value="TreeGrafter"/>
</dbReference>
<protein>
    <submittedName>
        <fullName evidence="5">Acyltransferase</fullName>
    </submittedName>
</protein>
<dbReference type="GO" id="GO:0004312">
    <property type="term" value="F:fatty acid synthase activity"/>
    <property type="evidence" value="ECO:0007669"/>
    <property type="project" value="TreeGrafter"/>
</dbReference>
<dbReference type="SMART" id="SM00827">
    <property type="entry name" value="PKS_AT"/>
    <property type="match status" value="1"/>
</dbReference>
<evidence type="ECO:0000313" key="6">
    <source>
        <dbReference type="Proteomes" id="UP000270471"/>
    </source>
</evidence>
<dbReference type="InterPro" id="IPR016035">
    <property type="entry name" value="Acyl_Trfase/lysoPLipase"/>
</dbReference>
<dbReference type="InterPro" id="IPR050091">
    <property type="entry name" value="PKS_NRPS_Biosynth_Enz"/>
</dbReference>
<gene>
    <name evidence="5" type="ORF">CTZ28_26910</name>
</gene>
<dbReference type="GO" id="GO:0005737">
    <property type="term" value="C:cytoplasm"/>
    <property type="evidence" value="ECO:0007669"/>
    <property type="project" value="TreeGrafter"/>
</dbReference>
<dbReference type="OrthoDB" id="9778690at2"/>
<evidence type="ECO:0000256" key="2">
    <source>
        <dbReference type="ARBA" id="ARBA00022553"/>
    </source>
</evidence>
<keyword evidence="1" id="KW-0596">Phosphopantetheine</keyword>
<dbReference type="Proteomes" id="UP000270471">
    <property type="component" value="Unassembled WGS sequence"/>
</dbReference>
<accession>A0A3M0I409</accession>
<dbReference type="InterPro" id="IPR001227">
    <property type="entry name" value="Ac_transferase_dom_sf"/>
</dbReference>
<evidence type="ECO:0000313" key="5">
    <source>
        <dbReference type="EMBL" id="RMB82962.1"/>
    </source>
</evidence>
<sequence>MTAPPSAVLLFPGQGAQQPGMGVGLYHAHSGFRRRMDEVLELWRAHGFELRADWLAARRSPETDSLRTAQPLLFSLDWALGRTVLDAGVRPAALLGHSVGEVVAATLAGVFEPADAVAVMADRIAQLDGSPPGGMLAVQAGPDEVAPYTSDEVVVGAVNAPRQVLLAGPEEGLRIAEERLRAAGVTCRRARALNPFHSPVLTEAALHALPLLASVPIRPPRMVLYSAYEPGPLTYERARDLRFWALQPARPVLFGPALDMVLADQDVVLAEAGPGQGLTALARRHPRVAKGGSRAIGLLSAQPGEPDAECVYFAKALAELAGAPAADSAARASRPVPAGLQTDLTRLHPGAGAPVPADIE</sequence>
<dbReference type="InterPro" id="IPR014043">
    <property type="entry name" value="Acyl_transferase_dom"/>
</dbReference>
<evidence type="ECO:0000259" key="4">
    <source>
        <dbReference type="SMART" id="SM00827"/>
    </source>
</evidence>
<keyword evidence="5" id="KW-0808">Transferase</keyword>
<keyword evidence="6" id="KW-1185">Reference proteome</keyword>